<evidence type="ECO:0000313" key="2">
    <source>
        <dbReference type="EMBL" id="HIS24688.1"/>
    </source>
</evidence>
<dbReference type="AlphaFoldDB" id="A0A9D1JHW5"/>
<evidence type="ECO:0000256" key="1">
    <source>
        <dbReference type="SAM" id="Phobius"/>
    </source>
</evidence>
<gene>
    <name evidence="2" type="ORF">IAD01_04710</name>
</gene>
<evidence type="ECO:0000313" key="3">
    <source>
        <dbReference type="Proteomes" id="UP000823982"/>
    </source>
</evidence>
<protein>
    <recommendedName>
        <fullName evidence="4">DUF4367 domain-containing protein</fullName>
    </recommendedName>
</protein>
<name>A0A9D1JHW5_9FIRM</name>
<dbReference type="EMBL" id="DVIR01000042">
    <property type="protein sequence ID" value="HIS24688.1"/>
    <property type="molecule type" value="Genomic_DNA"/>
</dbReference>
<evidence type="ECO:0008006" key="4">
    <source>
        <dbReference type="Google" id="ProtNLM"/>
    </source>
</evidence>
<keyword evidence="1" id="KW-1133">Transmembrane helix</keyword>
<comment type="caution">
    <text evidence="2">The sequence shown here is derived from an EMBL/GenBank/DDBJ whole genome shotgun (WGS) entry which is preliminary data.</text>
</comment>
<keyword evidence="1" id="KW-0472">Membrane</keyword>
<feature type="transmembrane region" description="Helical" evidence="1">
    <location>
        <begin position="33"/>
        <end position="54"/>
    </location>
</feature>
<organism evidence="2 3">
    <name type="scientific">Candidatus Faeciplasma gallinarum</name>
    <dbReference type="NCBI Taxonomy" id="2840799"/>
    <lineage>
        <taxon>Bacteria</taxon>
        <taxon>Bacillati</taxon>
        <taxon>Bacillota</taxon>
        <taxon>Clostridia</taxon>
        <taxon>Eubacteriales</taxon>
        <taxon>Oscillospiraceae</taxon>
        <taxon>Oscillospiraceae incertae sedis</taxon>
        <taxon>Candidatus Faeciplasma</taxon>
    </lineage>
</organism>
<proteinExistence type="predicted"/>
<accession>A0A9D1JHW5</accession>
<dbReference type="Proteomes" id="UP000823982">
    <property type="component" value="Unassembled WGS sequence"/>
</dbReference>
<reference evidence="2" key="2">
    <citation type="journal article" date="2021" name="PeerJ">
        <title>Extensive microbial diversity within the chicken gut microbiome revealed by metagenomics and culture.</title>
        <authorList>
            <person name="Gilroy R."/>
            <person name="Ravi A."/>
            <person name="Getino M."/>
            <person name="Pursley I."/>
            <person name="Horton D.L."/>
            <person name="Alikhan N.F."/>
            <person name="Baker D."/>
            <person name="Gharbi K."/>
            <person name="Hall N."/>
            <person name="Watson M."/>
            <person name="Adriaenssens E.M."/>
            <person name="Foster-Nyarko E."/>
            <person name="Jarju S."/>
            <person name="Secka A."/>
            <person name="Antonio M."/>
            <person name="Oren A."/>
            <person name="Chaudhuri R.R."/>
            <person name="La Ragione R."/>
            <person name="Hildebrand F."/>
            <person name="Pallen M.J."/>
        </authorList>
    </citation>
    <scope>NUCLEOTIDE SEQUENCE</scope>
    <source>
        <strain evidence="2">CHK157-1446</strain>
    </source>
</reference>
<reference evidence="2" key="1">
    <citation type="submission" date="2020-10" db="EMBL/GenBank/DDBJ databases">
        <authorList>
            <person name="Gilroy R."/>
        </authorList>
    </citation>
    <scope>NUCLEOTIDE SEQUENCE</scope>
    <source>
        <strain evidence="2">CHK157-1446</strain>
    </source>
</reference>
<keyword evidence="1" id="KW-0812">Transmembrane</keyword>
<sequence length="189" mass="21173">MSANKFSEAMGEIDEKYVDEAFSYKKKVKKNGWVKWCAAAACICLVAVGAAMLMHNGSVEPSPEPVETPNPYVTVTSASEMEEYLDFEVPELDKDVESYTVLVIDSYPTMGQIVYADGSRFRIQYGSEDISGIYGGMLVETKDIDGVKVSYYKYSDTTYAIWEENGFSFSYQYVDGDSSGIEDIIRQFK</sequence>